<evidence type="ECO:0000313" key="4">
    <source>
        <dbReference type="EMBL" id="PIP23108.1"/>
    </source>
</evidence>
<comment type="catalytic activity">
    <reaction evidence="2">
        <text>a 3'-end 2',3'-cyclophospho-ribonucleotide-RNA + H2O = a 3'-end 2'-phospho-ribonucleotide-RNA + H(+)</text>
        <dbReference type="Rhea" id="RHEA:11828"/>
        <dbReference type="Rhea" id="RHEA-COMP:10464"/>
        <dbReference type="Rhea" id="RHEA-COMP:17353"/>
        <dbReference type="ChEBI" id="CHEBI:15377"/>
        <dbReference type="ChEBI" id="CHEBI:15378"/>
        <dbReference type="ChEBI" id="CHEBI:83064"/>
        <dbReference type="ChEBI" id="CHEBI:173113"/>
        <dbReference type="EC" id="3.1.4.58"/>
    </reaction>
</comment>
<feature type="active site" description="Proton donor" evidence="2">
    <location>
        <position position="46"/>
    </location>
</feature>
<dbReference type="SUPFAM" id="SSF55144">
    <property type="entry name" value="LigT-like"/>
    <property type="match status" value="1"/>
</dbReference>
<dbReference type="AlphaFoldDB" id="A0A2G9YV40"/>
<dbReference type="HAMAP" id="MF_01940">
    <property type="entry name" value="RNA_CPDase"/>
    <property type="match status" value="1"/>
</dbReference>
<dbReference type="PANTHER" id="PTHR35561">
    <property type="entry name" value="RNA 2',3'-CYCLIC PHOSPHODIESTERASE"/>
    <property type="match status" value="1"/>
</dbReference>
<comment type="caution">
    <text evidence="4">The sequence shown here is derived from an EMBL/GenBank/DDBJ whole genome shotgun (WGS) entry which is preliminary data.</text>
</comment>
<dbReference type="Pfam" id="PF02834">
    <property type="entry name" value="LigT_PEase"/>
    <property type="match status" value="1"/>
</dbReference>
<evidence type="ECO:0000256" key="1">
    <source>
        <dbReference type="ARBA" id="ARBA00022801"/>
    </source>
</evidence>
<dbReference type="EMBL" id="PCRO01000006">
    <property type="protein sequence ID" value="PIP23108.1"/>
    <property type="molecule type" value="Genomic_DNA"/>
</dbReference>
<name>A0A2G9YV40_9BACT</name>
<evidence type="ECO:0000313" key="5">
    <source>
        <dbReference type="Proteomes" id="UP000229976"/>
    </source>
</evidence>
<evidence type="ECO:0000259" key="3">
    <source>
        <dbReference type="Pfam" id="PF02834"/>
    </source>
</evidence>
<comment type="function">
    <text evidence="2">Hydrolyzes RNA 2',3'-cyclic phosphodiester to an RNA 2'-phosphomonoester.</text>
</comment>
<protein>
    <recommendedName>
        <fullName evidence="2">RNA 2',3'-cyclic phosphodiesterase</fullName>
        <shortName evidence="2">RNA 2',3'-CPDase</shortName>
        <ecNumber evidence="2">3.1.4.58</ecNumber>
    </recommendedName>
</protein>
<gene>
    <name evidence="4" type="ORF">COX37_00300</name>
</gene>
<dbReference type="InterPro" id="IPR009097">
    <property type="entry name" value="Cyclic_Pdiesterase"/>
</dbReference>
<reference evidence="4 5" key="1">
    <citation type="submission" date="2017-09" db="EMBL/GenBank/DDBJ databases">
        <title>Depth-based differentiation of microbial function through sediment-hosted aquifers and enrichment of novel symbionts in the deep terrestrial subsurface.</title>
        <authorList>
            <person name="Probst A.J."/>
            <person name="Ladd B."/>
            <person name="Jarett J.K."/>
            <person name="Geller-Mcgrath D.E."/>
            <person name="Sieber C.M."/>
            <person name="Emerson J.B."/>
            <person name="Anantharaman K."/>
            <person name="Thomas B.C."/>
            <person name="Malmstrom R."/>
            <person name="Stieglmeier M."/>
            <person name="Klingl A."/>
            <person name="Woyke T."/>
            <person name="Ryan C.M."/>
            <person name="Banfield J.F."/>
        </authorList>
    </citation>
    <scope>NUCLEOTIDE SEQUENCE [LARGE SCALE GENOMIC DNA]</scope>
    <source>
        <strain evidence="4">CG23_combo_of_CG06-09_8_20_14_all_39_17</strain>
    </source>
</reference>
<accession>A0A2G9YV40</accession>
<dbReference type="Gene3D" id="3.90.1140.10">
    <property type="entry name" value="Cyclic phosphodiesterase"/>
    <property type="match status" value="1"/>
</dbReference>
<evidence type="ECO:0000256" key="2">
    <source>
        <dbReference type="HAMAP-Rule" id="MF_01940"/>
    </source>
</evidence>
<feature type="active site" description="Proton acceptor" evidence="2">
    <location>
        <position position="124"/>
    </location>
</feature>
<dbReference type="PANTHER" id="PTHR35561:SF1">
    <property type="entry name" value="RNA 2',3'-CYCLIC PHOSPHODIESTERASE"/>
    <property type="match status" value="1"/>
</dbReference>
<dbReference type="EC" id="3.1.4.58" evidence="2"/>
<dbReference type="Proteomes" id="UP000229976">
    <property type="component" value="Unassembled WGS sequence"/>
</dbReference>
<dbReference type="InterPro" id="IPR014051">
    <property type="entry name" value="Phosphoesterase_HXTX"/>
</dbReference>
<keyword evidence="1 2" id="KW-0378">Hydrolase</keyword>
<comment type="similarity">
    <text evidence="2">Belongs to the 2H phosphoesterase superfamily. ThpR family.</text>
</comment>
<sequence length="196" mass="22825">MKKRTFVAINLPEKIREKLVSEQKEVGDLFPQSSDFVRWAKKDNLHITLSFIGSINDEEILEICEKIREITKKQEPFSISLNKIIYGPPGKNPRMIWAMGEKSPELAFLRNELEKSSSKPISPHITLGRIKAWQFDKIELEERPEISKEIFLDFEVSSLELMESELKKTGPEYTVLESFELGKDIKIDREEEKMLI</sequence>
<dbReference type="NCBIfam" id="TIGR02258">
    <property type="entry name" value="2_5_ligase"/>
    <property type="match status" value="1"/>
</dbReference>
<feature type="short sequence motif" description="HXTX 1" evidence="2">
    <location>
        <begin position="46"/>
        <end position="49"/>
    </location>
</feature>
<dbReference type="InterPro" id="IPR004175">
    <property type="entry name" value="RNA_CPDase"/>
</dbReference>
<feature type="short sequence motif" description="HXTX 2" evidence="2">
    <location>
        <begin position="124"/>
        <end position="127"/>
    </location>
</feature>
<dbReference type="GO" id="GO:0008664">
    <property type="term" value="F:RNA 2',3'-cyclic 3'-phosphodiesterase activity"/>
    <property type="evidence" value="ECO:0007669"/>
    <property type="project" value="UniProtKB-EC"/>
</dbReference>
<dbReference type="GO" id="GO:0004113">
    <property type="term" value="F:2',3'-cyclic-nucleotide 3'-phosphodiesterase activity"/>
    <property type="evidence" value="ECO:0007669"/>
    <property type="project" value="InterPro"/>
</dbReference>
<organism evidence="4 5">
    <name type="scientific">Candidatus Nealsonbacteria bacterium CG23_combo_of_CG06-09_8_20_14_all_39_17</name>
    <dbReference type="NCBI Taxonomy" id="1974722"/>
    <lineage>
        <taxon>Bacteria</taxon>
        <taxon>Candidatus Nealsoniibacteriota</taxon>
    </lineage>
</organism>
<proteinExistence type="inferred from homology"/>
<feature type="domain" description="Phosphoesterase HXTX" evidence="3">
    <location>
        <begin position="10"/>
        <end position="97"/>
    </location>
</feature>